<evidence type="ECO:0000313" key="3">
    <source>
        <dbReference type="EMBL" id="NEB99984.1"/>
    </source>
</evidence>
<organism evidence="2">
    <name type="scientific">Streptomyces anulatus</name>
    <name type="common">Streptomyces chrysomallus</name>
    <dbReference type="NCBI Taxonomy" id="1892"/>
    <lineage>
        <taxon>Bacteria</taxon>
        <taxon>Bacillati</taxon>
        <taxon>Actinomycetota</taxon>
        <taxon>Actinomycetes</taxon>
        <taxon>Kitasatosporales</taxon>
        <taxon>Streptomycetaceae</taxon>
        <taxon>Streptomyces</taxon>
    </lineage>
</organism>
<accession>A0A6G3SQV1</accession>
<dbReference type="Proteomes" id="UP000470951">
    <property type="component" value="Unassembled WGS sequence"/>
</dbReference>
<dbReference type="AlphaFoldDB" id="A0A6G3SQV1"/>
<keyword evidence="1" id="KW-0472">Membrane</keyword>
<dbReference type="EMBL" id="JAAGMS010000202">
    <property type="protein sequence ID" value="NEB99984.1"/>
    <property type="molecule type" value="Genomic_DNA"/>
</dbReference>
<feature type="transmembrane region" description="Helical" evidence="1">
    <location>
        <begin position="122"/>
        <end position="140"/>
    </location>
</feature>
<evidence type="ECO:0000313" key="4">
    <source>
        <dbReference type="Proteomes" id="UP000470951"/>
    </source>
</evidence>
<evidence type="ECO:0000256" key="1">
    <source>
        <dbReference type="SAM" id="Phobius"/>
    </source>
</evidence>
<dbReference type="RefSeq" id="WP_164218997.1">
    <property type="nucleotide sequence ID" value="NZ_CP086102.1"/>
</dbReference>
<reference evidence="2 4" key="1">
    <citation type="submission" date="2020-01" db="EMBL/GenBank/DDBJ databases">
        <title>Insect and environment-associated Actinomycetes.</title>
        <authorList>
            <person name="Currrie C."/>
            <person name="Chevrette M."/>
            <person name="Carlson C."/>
            <person name="Stubbendieck R."/>
            <person name="Wendt-Pienkowski E."/>
        </authorList>
    </citation>
    <scope>NUCLEOTIDE SEQUENCE</scope>
    <source>
        <strain evidence="2">SID505</strain>
        <strain evidence="3 4">SID7903</strain>
    </source>
</reference>
<protein>
    <submittedName>
        <fullName evidence="2">Uncharacterized protein</fullName>
    </submittedName>
</protein>
<evidence type="ECO:0000313" key="2">
    <source>
        <dbReference type="EMBL" id="NEB85250.1"/>
    </source>
</evidence>
<sequence length="330" mass="35398">MAIGVLAATVTGTATHLGQESATAVVQVVRERLGDSGRGRTALAELDAAPGDQQARAEAEEVLRGEVGEDPDLQRTLAFHLDASRAQANGGIAIQKSTVRARQIVNGSIVTIKKPNSTGATVGLVAVVLILAALIVYGAVNLLSDVSSDSGDDKERKPVIAVRALDASETEQMLPGLSDLPGAWEVDRPPVVDENGQCHAGQVDYRGVEGDRPHDLKLRIEVRACPDVRTATSAYADVVKERRNPSGYRESDHPAKKWGDESTMTTYTYEDGELADPSQVGQHLMARARVGTVVFQMHYGPNRGLPDFERRAEDLVRLMSERARASQASS</sequence>
<name>A0A6G3SQV1_STRAQ</name>
<dbReference type="EMBL" id="JAAGMK010000372">
    <property type="protein sequence ID" value="NEB85250.1"/>
    <property type="molecule type" value="Genomic_DNA"/>
</dbReference>
<proteinExistence type="predicted"/>
<gene>
    <name evidence="2" type="ORF">G3I43_13815</name>
    <name evidence="3" type="ORF">G3I58_18665</name>
</gene>
<comment type="caution">
    <text evidence="2">The sequence shown here is derived from an EMBL/GenBank/DDBJ whole genome shotgun (WGS) entry which is preliminary data.</text>
</comment>
<keyword evidence="1" id="KW-0812">Transmembrane</keyword>
<keyword evidence="1" id="KW-1133">Transmembrane helix</keyword>